<accession>A0ABC8JXJ0</accession>
<organism evidence="3 4">
    <name type="scientific">Eruca vesicaria subsp. sativa</name>
    <name type="common">Garden rocket</name>
    <name type="synonym">Eruca sativa</name>
    <dbReference type="NCBI Taxonomy" id="29727"/>
    <lineage>
        <taxon>Eukaryota</taxon>
        <taxon>Viridiplantae</taxon>
        <taxon>Streptophyta</taxon>
        <taxon>Embryophyta</taxon>
        <taxon>Tracheophyta</taxon>
        <taxon>Spermatophyta</taxon>
        <taxon>Magnoliopsida</taxon>
        <taxon>eudicotyledons</taxon>
        <taxon>Gunneridae</taxon>
        <taxon>Pentapetalae</taxon>
        <taxon>rosids</taxon>
        <taxon>malvids</taxon>
        <taxon>Brassicales</taxon>
        <taxon>Brassicaceae</taxon>
        <taxon>Brassiceae</taxon>
        <taxon>Eruca</taxon>
    </lineage>
</organism>
<comment type="caution">
    <text evidence="3">The sequence shown here is derived from an EMBL/GenBank/DDBJ whole genome shotgun (WGS) entry which is preliminary data.</text>
</comment>
<dbReference type="Proteomes" id="UP001642260">
    <property type="component" value="Unassembled WGS sequence"/>
</dbReference>
<proteinExistence type="predicted"/>
<dbReference type="AlphaFoldDB" id="A0ABC8JXJ0"/>
<protein>
    <recommendedName>
        <fullName evidence="5">Pentatricopeptide repeat-containing protein</fullName>
    </recommendedName>
</protein>
<dbReference type="EMBL" id="CAKOAT010129598">
    <property type="protein sequence ID" value="CAH8336193.1"/>
    <property type="molecule type" value="Genomic_DNA"/>
</dbReference>
<dbReference type="PROSITE" id="PS51375">
    <property type="entry name" value="PPR"/>
    <property type="match status" value="1"/>
</dbReference>
<dbReference type="PANTHER" id="PTHR47493">
    <property type="entry name" value="OS08G0520200 PROTEIN"/>
    <property type="match status" value="1"/>
</dbReference>
<keyword evidence="1" id="KW-0677">Repeat</keyword>
<feature type="repeat" description="PPR" evidence="2">
    <location>
        <begin position="33"/>
        <end position="67"/>
    </location>
</feature>
<dbReference type="InterPro" id="IPR002885">
    <property type="entry name" value="PPR_rpt"/>
</dbReference>
<dbReference type="Pfam" id="PF01535">
    <property type="entry name" value="PPR"/>
    <property type="match status" value="1"/>
</dbReference>
<keyword evidence="4" id="KW-1185">Reference proteome</keyword>
<name>A0ABC8JXJ0_ERUVS</name>
<gene>
    <name evidence="3" type="ORF">ERUC_LOCUS13747</name>
</gene>
<evidence type="ECO:0000256" key="1">
    <source>
        <dbReference type="ARBA" id="ARBA00022737"/>
    </source>
</evidence>
<sequence>MGRWLGSEFCRAVNVGPWDGLSQRMESEGCVRDHVTYNILVHEFARGGLLKRMERMYQSLMSRKMTLEPVTLVSMLEAYAEVGVLEKMEEAYDKILRFSRLDDLGRAYSKMGDFQSVELLLSELQRRRGVKPDLVTLGIVFDLSEAGFDGTGVFMISLWR</sequence>
<evidence type="ECO:0000313" key="4">
    <source>
        <dbReference type="Proteomes" id="UP001642260"/>
    </source>
</evidence>
<evidence type="ECO:0000313" key="3">
    <source>
        <dbReference type="EMBL" id="CAH8336193.1"/>
    </source>
</evidence>
<evidence type="ECO:0000256" key="2">
    <source>
        <dbReference type="PROSITE-ProRule" id="PRU00708"/>
    </source>
</evidence>
<reference evidence="3 4" key="1">
    <citation type="submission" date="2022-03" db="EMBL/GenBank/DDBJ databases">
        <authorList>
            <person name="Macdonald S."/>
            <person name="Ahmed S."/>
            <person name="Newling K."/>
        </authorList>
    </citation>
    <scope>NUCLEOTIDE SEQUENCE [LARGE SCALE GENOMIC DNA]</scope>
</reference>
<dbReference type="PANTHER" id="PTHR47493:SF3">
    <property type="entry name" value="PENTACOTRIPEPTIDE-REPEAT REGION OF PRORP DOMAIN-CONTAINING PROTEIN"/>
    <property type="match status" value="1"/>
</dbReference>
<dbReference type="NCBIfam" id="TIGR00756">
    <property type="entry name" value="PPR"/>
    <property type="match status" value="1"/>
</dbReference>
<dbReference type="InterPro" id="IPR011990">
    <property type="entry name" value="TPR-like_helical_dom_sf"/>
</dbReference>
<evidence type="ECO:0008006" key="5">
    <source>
        <dbReference type="Google" id="ProtNLM"/>
    </source>
</evidence>
<dbReference type="Gene3D" id="1.25.40.10">
    <property type="entry name" value="Tetratricopeptide repeat domain"/>
    <property type="match status" value="1"/>
</dbReference>